<feature type="compositionally biased region" description="Gly residues" evidence="1">
    <location>
        <begin position="120"/>
        <end position="129"/>
    </location>
</feature>
<dbReference type="AlphaFoldDB" id="A0A4S5DYE4"/>
<accession>A0A4S5DYE4</accession>
<evidence type="ECO:0000256" key="1">
    <source>
        <dbReference type="SAM" id="MobiDB-lite"/>
    </source>
</evidence>
<evidence type="ECO:0000313" key="3">
    <source>
        <dbReference type="Proteomes" id="UP000305282"/>
    </source>
</evidence>
<gene>
    <name evidence="2" type="ORF">E7Y31_17910</name>
</gene>
<dbReference type="Proteomes" id="UP000305282">
    <property type="component" value="Unassembled WGS sequence"/>
</dbReference>
<protein>
    <submittedName>
        <fullName evidence="2">Uncharacterized protein</fullName>
    </submittedName>
</protein>
<comment type="caution">
    <text evidence="2">The sequence shown here is derived from an EMBL/GenBank/DDBJ whole genome shotgun (WGS) entry which is preliminary data.</text>
</comment>
<dbReference type="EMBL" id="SSXH01000556">
    <property type="protein sequence ID" value="THJ63973.1"/>
    <property type="molecule type" value="Genomic_DNA"/>
</dbReference>
<evidence type="ECO:0000313" key="2">
    <source>
        <dbReference type="EMBL" id="THJ63973.1"/>
    </source>
</evidence>
<name>A0A4S5DYE4_9ACTN</name>
<proteinExistence type="predicted"/>
<feature type="region of interest" description="Disordered" evidence="1">
    <location>
        <begin position="95"/>
        <end position="138"/>
    </location>
</feature>
<reference evidence="2 3" key="1">
    <citation type="submission" date="2019-04" db="EMBL/GenBank/DDBJ databases">
        <title>Draft genome sequences for three unisolated Alnus-infective Frankia Sp+ strains, AgTrS, AiOr and AvVan, the first sequenced Frankia strains able to sporulate in-planta.</title>
        <authorList>
            <person name="Bethencourt L."/>
            <person name="Vautrin F."/>
            <person name="Taib N."/>
            <person name="Dubost A."/>
            <person name="Castro-Garcia L."/>
            <person name="Imbaud O."/>
            <person name="Abrouk D."/>
            <person name="Fournier P."/>
            <person name="Briolay J."/>
            <person name="Nguyen A."/>
            <person name="Normand P."/>
            <person name="Fernandez M.P."/>
            <person name="Brochier-Armanet C."/>
            <person name="Herrera-Belaroussi A."/>
        </authorList>
    </citation>
    <scope>NUCLEOTIDE SEQUENCE [LARGE SCALE GENOMIC DNA]</scope>
    <source>
        <strain evidence="2 3">AvVan</strain>
    </source>
</reference>
<keyword evidence="3" id="KW-1185">Reference proteome</keyword>
<sequence>MLITRGTREAVELDAPTSAAVRAVHHAGADAHLDYTRDDTGQWEISLGGVRLGWVRRASYGSGWHPVNLGLAIGRTTHRTRGDAAVTVAAQARPATLRPPDHPGRSCRPAGPPYVPSRFGGHGGPGVPGREGARRRRS</sequence>
<organism evidence="2 3">
    <name type="scientific">Candidatus Frankia alpina</name>
    <dbReference type="NCBI Taxonomy" id="2699483"/>
    <lineage>
        <taxon>Bacteria</taxon>
        <taxon>Bacillati</taxon>
        <taxon>Actinomycetota</taxon>
        <taxon>Actinomycetes</taxon>
        <taxon>Frankiales</taxon>
        <taxon>Frankiaceae</taxon>
        <taxon>Frankia</taxon>
    </lineage>
</organism>
<dbReference type="RefSeq" id="WP_136449079.1">
    <property type="nucleotide sequence ID" value="NZ_SSXH01000556.1"/>
</dbReference>